<name>A0A7X5RKE3_9ALTE</name>
<dbReference type="EMBL" id="JAAAWN010000003">
    <property type="protein sequence ID" value="NDV90300.1"/>
    <property type="molecule type" value="Genomic_DNA"/>
</dbReference>
<dbReference type="Proteomes" id="UP000470213">
    <property type="component" value="Unassembled WGS sequence"/>
</dbReference>
<proteinExistence type="inferred from homology"/>
<dbReference type="RefSeq" id="WP_163083893.1">
    <property type="nucleotide sequence ID" value="NZ_JAAAWN010000003.1"/>
</dbReference>
<protein>
    <submittedName>
        <fullName evidence="5">Polyphosphate kinase</fullName>
    </submittedName>
</protein>
<comment type="similarity">
    <text evidence="1">Belongs to the polyphosphate kinase 2 (PPK2) family. Class I subfamily.</text>
</comment>
<dbReference type="Gene3D" id="3.40.50.300">
    <property type="entry name" value="P-loop containing nucleotide triphosphate hydrolases"/>
    <property type="match status" value="1"/>
</dbReference>
<organism evidence="5 6">
    <name type="scientific">Alteromonas profundi</name>
    <dbReference type="NCBI Taxonomy" id="2696062"/>
    <lineage>
        <taxon>Bacteria</taxon>
        <taxon>Pseudomonadati</taxon>
        <taxon>Pseudomonadota</taxon>
        <taxon>Gammaproteobacteria</taxon>
        <taxon>Alteromonadales</taxon>
        <taxon>Alteromonadaceae</taxon>
        <taxon>Alteromonas/Salinimonas group</taxon>
        <taxon>Alteromonas</taxon>
    </lineage>
</organism>
<evidence type="ECO:0000256" key="1">
    <source>
        <dbReference type="ARBA" id="ARBA00009924"/>
    </source>
</evidence>
<dbReference type="PIRSF" id="PIRSF028756">
    <property type="entry name" value="PPK2_prd"/>
    <property type="match status" value="1"/>
</dbReference>
<dbReference type="AlphaFoldDB" id="A0A7X5RKE3"/>
<evidence type="ECO:0000313" key="6">
    <source>
        <dbReference type="Proteomes" id="UP000470213"/>
    </source>
</evidence>
<dbReference type="InterPro" id="IPR027417">
    <property type="entry name" value="P-loop_NTPase"/>
</dbReference>
<reference evidence="5 6" key="1">
    <citation type="submission" date="2020-01" db="EMBL/GenBank/DDBJ databases">
        <authorList>
            <person name="Chen J."/>
            <person name="Zhu S."/>
            <person name="Yang J."/>
        </authorList>
    </citation>
    <scope>NUCLEOTIDE SEQUENCE [LARGE SCALE GENOMIC DNA]</scope>
    <source>
        <strain evidence="5 6">345S023</strain>
    </source>
</reference>
<sequence>MDKRASSPTFPQLTDVFPPSRFDQKDQYKDALKQCQQALFHVQQAYYHQNRRALIVFEGWDAGGKGGAIRRLTERLDPRGVTVYPIAAPSHEEQSKHFLYRFWRKIPSPGTFAIFDRSHYGRVLVERIDNLATQKEWQRAYQEINEFERTLTDDGVRIIKIFMHISKEEQRRRFEERLHNPYKRWKLAKEDLHNRAKRREYMTAINDMLHNTHTAIAPWKVIEGEHKWQARVDTLEYITSMLSEGVEIAPPPLDESLIKMAASQLDIDEGAIR</sequence>
<evidence type="ECO:0000259" key="4">
    <source>
        <dbReference type="Pfam" id="PF03976"/>
    </source>
</evidence>
<dbReference type="PANTHER" id="PTHR34383">
    <property type="entry name" value="POLYPHOSPHATE:AMP PHOSPHOTRANSFERASE-RELATED"/>
    <property type="match status" value="1"/>
</dbReference>
<feature type="domain" description="Polyphosphate kinase-2-related" evidence="4">
    <location>
        <begin position="24"/>
        <end position="242"/>
    </location>
</feature>
<comment type="caution">
    <text evidence="5">The sequence shown here is derived from an EMBL/GenBank/DDBJ whole genome shotgun (WGS) entry which is preliminary data.</text>
</comment>
<keyword evidence="2" id="KW-0808">Transferase</keyword>
<dbReference type="GO" id="GO:0008976">
    <property type="term" value="F:polyphosphate kinase activity"/>
    <property type="evidence" value="ECO:0007669"/>
    <property type="project" value="InterPro"/>
</dbReference>
<evidence type="ECO:0000256" key="2">
    <source>
        <dbReference type="ARBA" id="ARBA00022679"/>
    </source>
</evidence>
<dbReference type="Pfam" id="PF03976">
    <property type="entry name" value="PPK2"/>
    <property type="match status" value="1"/>
</dbReference>
<keyword evidence="3 5" id="KW-0418">Kinase</keyword>
<dbReference type="InterPro" id="IPR022488">
    <property type="entry name" value="PPK2-related"/>
</dbReference>
<evidence type="ECO:0000313" key="5">
    <source>
        <dbReference type="EMBL" id="NDV90300.1"/>
    </source>
</evidence>
<keyword evidence="6" id="KW-1185">Reference proteome</keyword>
<accession>A0A7X5RKE3</accession>
<evidence type="ECO:0000256" key="3">
    <source>
        <dbReference type="ARBA" id="ARBA00022777"/>
    </source>
</evidence>
<dbReference type="SUPFAM" id="SSF52540">
    <property type="entry name" value="P-loop containing nucleoside triphosphate hydrolases"/>
    <property type="match status" value="1"/>
</dbReference>
<gene>
    <name evidence="5" type="ORF">GTH32_03705</name>
</gene>
<dbReference type="PANTHER" id="PTHR34383:SF3">
    <property type="entry name" value="POLYPHOSPHATE:AMP PHOSPHOTRANSFERASE"/>
    <property type="match status" value="1"/>
</dbReference>
<dbReference type="InterPro" id="IPR016898">
    <property type="entry name" value="Polyphosphate_phosphotransfera"/>
</dbReference>